<evidence type="ECO:0000259" key="3">
    <source>
        <dbReference type="PROSITE" id="PS50977"/>
    </source>
</evidence>
<proteinExistence type="predicted"/>
<dbReference type="InterPro" id="IPR001647">
    <property type="entry name" value="HTH_TetR"/>
</dbReference>
<evidence type="ECO:0000256" key="1">
    <source>
        <dbReference type="ARBA" id="ARBA00023125"/>
    </source>
</evidence>
<evidence type="ECO:0000313" key="5">
    <source>
        <dbReference type="Proteomes" id="UP000183015"/>
    </source>
</evidence>
<dbReference type="PANTHER" id="PTHR30055:SF226">
    <property type="entry name" value="HTH-TYPE TRANSCRIPTIONAL REGULATOR PKSA"/>
    <property type="match status" value="1"/>
</dbReference>
<dbReference type="InterPro" id="IPR009057">
    <property type="entry name" value="Homeodomain-like_sf"/>
</dbReference>
<dbReference type="Gene3D" id="1.10.10.60">
    <property type="entry name" value="Homeodomain-like"/>
    <property type="match status" value="1"/>
</dbReference>
<evidence type="ECO:0000256" key="2">
    <source>
        <dbReference type="PROSITE-ProRule" id="PRU00335"/>
    </source>
</evidence>
<dbReference type="InterPro" id="IPR050109">
    <property type="entry name" value="HTH-type_TetR-like_transc_reg"/>
</dbReference>
<organism evidence="4 5">
    <name type="scientific">Streptacidiphilus jiangxiensis</name>
    <dbReference type="NCBI Taxonomy" id="235985"/>
    <lineage>
        <taxon>Bacteria</taxon>
        <taxon>Bacillati</taxon>
        <taxon>Actinomycetota</taxon>
        <taxon>Actinomycetes</taxon>
        <taxon>Kitasatosporales</taxon>
        <taxon>Streptomycetaceae</taxon>
        <taxon>Streptacidiphilus</taxon>
    </lineage>
</organism>
<keyword evidence="5" id="KW-1185">Reference proteome</keyword>
<dbReference type="STRING" id="235985.SAMN05414137_12597"/>
<evidence type="ECO:0000313" key="4">
    <source>
        <dbReference type="EMBL" id="SEM37825.1"/>
    </source>
</evidence>
<accession>A0A1H7XVY8</accession>
<dbReference type="Proteomes" id="UP000183015">
    <property type="component" value="Unassembled WGS sequence"/>
</dbReference>
<dbReference type="eggNOG" id="COG1309">
    <property type="taxonomic scope" value="Bacteria"/>
</dbReference>
<dbReference type="GO" id="GO:0000976">
    <property type="term" value="F:transcription cis-regulatory region binding"/>
    <property type="evidence" value="ECO:0007669"/>
    <property type="project" value="TreeGrafter"/>
</dbReference>
<name>A0A1H7XVY8_STRJI</name>
<dbReference type="PANTHER" id="PTHR30055">
    <property type="entry name" value="HTH-TYPE TRANSCRIPTIONAL REGULATOR RUTR"/>
    <property type="match status" value="1"/>
</dbReference>
<dbReference type="Pfam" id="PF00440">
    <property type="entry name" value="TetR_N"/>
    <property type="match status" value="1"/>
</dbReference>
<dbReference type="Gene3D" id="1.10.357.10">
    <property type="entry name" value="Tetracycline Repressor, domain 2"/>
    <property type="match status" value="1"/>
</dbReference>
<keyword evidence="1 2" id="KW-0238">DNA-binding</keyword>
<dbReference type="RefSeq" id="WP_082015355.1">
    <property type="nucleotide sequence ID" value="NZ_BBPN01000031.1"/>
</dbReference>
<sequence>MPRIRAASVAEHRKLQHDALLAAARELLAEGGTEALTFPNLASRTGLARSSVYEYFKSRGAVVEALCAVDLPVWAAEVADAVRAERTPRARVEAYVRAQLALVGDARHRALAALSALELDAAARERIRAAHGLLVGPLVAALTELGHPRPALAAQLLQGTVEAAARRLEICEAADESPVTVVDAAVALLLDGVSGSSRA</sequence>
<dbReference type="SUPFAM" id="SSF46689">
    <property type="entry name" value="Homeodomain-like"/>
    <property type="match status" value="1"/>
</dbReference>
<feature type="domain" description="HTH tetR-type" evidence="3">
    <location>
        <begin position="14"/>
        <end position="74"/>
    </location>
</feature>
<dbReference type="EMBL" id="FOAZ01000025">
    <property type="protein sequence ID" value="SEM37825.1"/>
    <property type="molecule type" value="Genomic_DNA"/>
</dbReference>
<dbReference type="AlphaFoldDB" id="A0A1H7XVY8"/>
<gene>
    <name evidence="4" type="ORF">SAMN05414137_12597</name>
</gene>
<feature type="DNA-binding region" description="H-T-H motif" evidence="2">
    <location>
        <begin position="37"/>
        <end position="56"/>
    </location>
</feature>
<protein>
    <submittedName>
        <fullName evidence="4">Regulatory protein, tetR family</fullName>
    </submittedName>
</protein>
<dbReference type="PRINTS" id="PR00455">
    <property type="entry name" value="HTHTETR"/>
</dbReference>
<reference evidence="5" key="1">
    <citation type="submission" date="2016-10" db="EMBL/GenBank/DDBJ databases">
        <authorList>
            <person name="Varghese N."/>
        </authorList>
    </citation>
    <scope>NUCLEOTIDE SEQUENCE [LARGE SCALE GENOMIC DNA]</scope>
    <source>
        <strain evidence="5">DSM 45096 / BCRC 16803 / CGMCC 4.1857 / CIP 109030 / JCM 12277 / KCTC 19219 / NBRC 100920 / 33214</strain>
    </source>
</reference>
<dbReference type="GO" id="GO:0003700">
    <property type="term" value="F:DNA-binding transcription factor activity"/>
    <property type="evidence" value="ECO:0007669"/>
    <property type="project" value="TreeGrafter"/>
</dbReference>
<dbReference type="PROSITE" id="PS50977">
    <property type="entry name" value="HTH_TETR_2"/>
    <property type="match status" value="1"/>
</dbReference>
<dbReference type="OrthoDB" id="4709704at2"/>